<evidence type="ECO:0000313" key="2">
    <source>
        <dbReference type="EMBL" id="MCS0630166.1"/>
    </source>
</evidence>
<feature type="signal peptide" evidence="1">
    <location>
        <begin position="1"/>
        <end position="27"/>
    </location>
</feature>
<organism evidence="2 3">
    <name type="scientific">Telluria mixta</name>
    <dbReference type="NCBI Taxonomy" id="34071"/>
    <lineage>
        <taxon>Bacteria</taxon>
        <taxon>Pseudomonadati</taxon>
        <taxon>Pseudomonadota</taxon>
        <taxon>Betaproteobacteria</taxon>
        <taxon>Burkholderiales</taxon>
        <taxon>Oxalobacteraceae</taxon>
        <taxon>Telluria group</taxon>
        <taxon>Telluria</taxon>
    </lineage>
</organism>
<keyword evidence="3" id="KW-1185">Reference proteome</keyword>
<evidence type="ECO:0000256" key="1">
    <source>
        <dbReference type="SAM" id="SignalP"/>
    </source>
</evidence>
<gene>
    <name evidence="2" type="ORF">NX786_12555</name>
</gene>
<evidence type="ECO:0000313" key="3">
    <source>
        <dbReference type="Proteomes" id="UP001165263"/>
    </source>
</evidence>
<name>A0ABT2BZZ5_9BURK</name>
<comment type="caution">
    <text evidence="2">The sequence shown here is derived from an EMBL/GenBank/DDBJ whole genome shotgun (WGS) entry which is preliminary data.</text>
</comment>
<sequence length="350" mass="38219">MPTPTKTATALARSCSLFCALTAAAQAADIPIHTLDNGSVRATVTDAIGGRLLSFALAGQPSFLKADLAAGDPHAAVGATTDNVGWLGHEIWVGPQKEWWSHQDVNPSRAGLPWPPDPWLSLARYKVEDKRPDAVTLASPASPVNGLQLVKRYSLVPGKPHSLRLDVDAANTRAKQVAWDIWFNTRTHGDTRVYVPVARREDVRQQAIEPKPDMVPLTWTLADGLFSLDAYPAGKGKPHRNGKMLLQPSAGWMAGFYKGQVLVIQFAHQPRTAIHPDQGQIELYNDWQPEAPEQGLMEMEVHAPYVTLAPGRHMQASEQWTLLPYGGPDTRAAQVAFLRAHAKELGLEGL</sequence>
<feature type="chain" id="PRO_5046745857" evidence="1">
    <location>
        <begin position="28"/>
        <end position="350"/>
    </location>
</feature>
<dbReference type="RefSeq" id="WP_259449284.1">
    <property type="nucleotide sequence ID" value="NZ_CP119520.1"/>
</dbReference>
<dbReference type="InterPro" id="IPR025488">
    <property type="entry name" value="DUF4380"/>
</dbReference>
<dbReference type="Proteomes" id="UP001165263">
    <property type="component" value="Unassembled WGS sequence"/>
</dbReference>
<reference evidence="2" key="1">
    <citation type="submission" date="2022-08" db="EMBL/GenBank/DDBJ databases">
        <title>Reclassification of Massilia species as members of the genera Telluria, Duganella, Pseudoduganella, Mokoshia gen. nov. and Zemynaea gen. nov. using orthogonal and non-orthogonal genome-based approaches.</title>
        <authorList>
            <person name="Bowman J.P."/>
        </authorList>
    </citation>
    <scope>NUCLEOTIDE SEQUENCE</scope>
    <source>
        <strain evidence="2">LMG 11547</strain>
    </source>
</reference>
<dbReference type="Pfam" id="PF14315">
    <property type="entry name" value="DUF4380"/>
    <property type="match status" value="1"/>
</dbReference>
<dbReference type="EMBL" id="JANUHC010000004">
    <property type="protein sequence ID" value="MCS0630166.1"/>
    <property type="molecule type" value="Genomic_DNA"/>
</dbReference>
<keyword evidence="1" id="KW-0732">Signal</keyword>
<protein>
    <submittedName>
        <fullName evidence="2">DUF4380 domain-containing protein</fullName>
    </submittedName>
</protein>
<accession>A0ABT2BZZ5</accession>
<proteinExistence type="predicted"/>